<comment type="caution">
    <text evidence="2">The sequence shown here is derived from an EMBL/GenBank/DDBJ whole genome shotgun (WGS) entry which is preliminary data.</text>
</comment>
<evidence type="ECO:0000313" key="3">
    <source>
        <dbReference type="Proteomes" id="UP000095552"/>
    </source>
</evidence>
<dbReference type="Proteomes" id="UP000095552">
    <property type="component" value="Unassembled WGS sequence"/>
</dbReference>
<dbReference type="Gene3D" id="3.10.450.50">
    <property type="match status" value="1"/>
</dbReference>
<evidence type="ECO:0000313" key="2">
    <source>
        <dbReference type="EMBL" id="OEK04391.1"/>
    </source>
</evidence>
<gene>
    <name evidence="2" type="ORF">BFP71_12990</name>
</gene>
<dbReference type="InterPro" id="IPR032710">
    <property type="entry name" value="NTF2-like_dom_sf"/>
</dbReference>
<reference evidence="2 3" key="1">
    <citation type="submission" date="2016-08" db="EMBL/GenBank/DDBJ databases">
        <title>Draft genome of Fabibacter sp. strain SK-8.</title>
        <authorList>
            <person name="Wong S.-K."/>
            <person name="Hamasaki K."/>
            <person name="Yoshizawa S."/>
        </authorList>
    </citation>
    <scope>NUCLEOTIDE SEQUENCE [LARGE SCALE GENOMIC DNA]</scope>
    <source>
        <strain evidence="2 3">SK-8</strain>
    </source>
</reference>
<organism evidence="2 3">
    <name type="scientific">Roseivirga misakiensis</name>
    <dbReference type="NCBI Taxonomy" id="1563681"/>
    <lineage>
        <taxon>Bacteria</taxon>
        <taxon>Pseudomonadati</taxon>
        <taxon>Bacteroidota</taxon>
        <taxon>Cytophagia</taxon>
        <taxon>Cytophagales</taxon>
        <taxon>Roseivirgaceae</taxon>
        <taxon>Roseivirga</taxon>
    </lineage>
</organism>
<dbReference type="RefSeq" id="WP_069835896.1">
    <property type="nucleotide sequence ID" value="NZ_MDGQ01000005.1"/>
</dbReference>
<name>A0A1E5SZ47_9BACT</name>
<feature type="domain" description="SnoaL-like" evidence="1">
    <location>
        <begin position="22"/>
        <end position="121"/>
    </location>
</feature>
<dbReference type="InterPro" id="IPR037401">
    <property type="entry name" value="SnoaL-like"/>
</dbReference>
<dbReference type="AlphaFoldDB" id="A0A1E5SZ47"/>
<evidence type="ECO:0000259" key="1">
    <source>
        <dbReference type="Pfam" id="PF12680"/>
    </source>
</evidence>
<sequence>MTLLKLLILMSFHQAQTPEQVVQKQLDTYNARDIDRFMSVMDKNVALFNFSDGKLLAQGEKEVRELYTNLFEKSPKLNSVLKNRIVLGHQVIDHELITGRMGSQDLIELVVIYEVKDELIYKITVMRKNG</sequence>
<dbReference type="InterPro" id="IPR008317">
    <property type="entry name" value="UCP030561"/>
</dbReference>
<keyword evidence="3" id="KW-1185">Reference proteome</keyword>
<dbReference type="Pfam" id="PF12680">
    <property type="entry name" value="SnoaL_2"/>
    <property type="match status" value="1"/>
</dbReference>
<proteinExistence type="predicted"/>
<dbReference type="OrthoDB" id="9797498at2"/>
<accession>A0A1E5SZ47</accession>
<protein>
    <recommendedName>
        <fullName evidence="1">SnoaL-like domain-containing protein</fullName>
    </recommendedName>
</protein>
<dbReference type="PIRSF" id="PIRSF030561">
    <property type="entry name" value="UCP030561"/>
    <property type="match status" value="1"/>
</dbReference>
<dbReference type="STRING" id="1563681.BFP71_12990"/>
<dbReference type="SUPFAM" id="SSF54427">
    <property type="entry name" value="NTF2-like"/>
    <property type="match status" value="1"/>
</dbReference>
<dbReference type="EMBL" id="MDGQ01000005">
    <property type="protein sequence ID" value="OEK04391.1"/>
    <property type="molecule type" value="Genomic_DNA"/>
</dbReference>